<sequence>MRKTHLVGTWPGLSAPDAMTTALRRVGAHLLRMTDGETGDRAVWGSRTIEWLRANPDVELIHDGVYADYGTGPLFRVREDRTLDPRNLHLNYFHTFVESFPAFKYLRDQAGHSDIRFQVGLPAPLDLTMLAFGMDVAMSDRVIPQAWAQATIDQVNRIVGEAEEPVVFQLETPASLLAVIGAPDEAKEAVARQLAHDLHEIMAGAREGTHFGVHLCLGDLQHKALAEMPDALPLVLLANAMATGFPEGRVLDYIHVPFAAANKPGSFEEDWYRPLEALTLPPEVRFVAGFIHESITIEDHRGLLHMIERLARREVDVAAACGLGRRPDPAQAWDAMDKAIALINGD</sequence>
<dbReference type="InterPro" id="IPR038071">
    <property type="entry name" value="UROD/MetE-like_sf"/>
</dbReference>
<gene>
    <name evidence="1" type="ORF">P2L57_18000</name>
</gene>
<keyword evidence="2" id="KW-1185">Reference proteome</keyword>
<organism evidence="1 2">
    <name type="scientific">Streptantibioticus ferralitis</name>
    <dbReference type="NCBI Taxonomy" id="236510"/>
    <lineage>
        <taxon>Bacteria</taxon>
        <taxon>Bacillati</taxon>
        <taxon>Actinomycetota</taxon>
        <taxon>Actinomycetes</taxon>
        <taxon>Kitasatosporales</taxon>
        <taxon>Streptomycetaceae</taxon>
        <taxon>Streptantibioticus</taxon>
    </lineage>
</organism>
<protein>
    <submittedName>
        <fullName evidence="1">Uncharacterized protein</fullName>
    </submittedName>
</protein>
<evidence type="ECO:0000313" key="1">
    <source>
        <dbReference type="EMBL" id="MDF2257541.1"/>
    </source>
</evidence>
<dbReference type="SUPFAM" id="SSF51726">
    <property type="entry name" value="UROD/MetE-like"/>
    <property type="match status" value="1"/>
</dbReference>
<reference evidence="1 2" key="1">
    <citation type="submission" date="2023-03" db="EMBL/GenBank/DDBJ databases">
        <title>Draft genome sequence of type strain Streptomyces ferralitis JCM 14344.</title>
        <authorList>
            <person name="Klaysubun C."/>
            <person name="Duangmal K."/>
        </authorList>
    </citation>
    <scope>NUCLEOTIDE SEQUENCE [LARGE SCALE GENOMIC DNA]</scope>
    <source>
        <strain evidence="1 2">JCM 14344</strain>
    </source>
</reference>
<dbReference type="RefSeq" id="WP_344181773.1">
    <property type="nucleotide sequence ID" value="NZ_BAAANM010000001.1"/>
</dbReference>
<dbReference type="Proteomes" id="UP001220022">
    <property type="component" value="Unassembled WGS sequence"/>
</dbReference>
<accession>A0ABT5Z127</accession>
<name>A0ABT5Z127_9ACTN</name>
<dbReference type="EMBL" id="JARHTQ010000010">
    <property type="protein sequence ID" value="MDF2257541.1"/>
    <property type="molecule type" value="Genomic_DNA"/>
</dbReference>
<proteinExistence type="predicted"/>
<dbReference type="Gene3D" id="3.20.20.210">
    <property type="match status" value="1"/>
</dbReference>
<evidence type="ECO:0000313" key="2">
    <source>
        <dbReference type="Proteomes" id="UP001220022"/>
    </source>
</evidence>
<comment type="caution">
    <text evidence="1">The sequence shown here is derived from an EMBL/GenBank/DDBJ whole genome shotgun (WGS) entry which is preliminary data.</text>
</comment>